<evidence type="ECO:0000259" key="2">
    <source>
        <dbReference type="PROSITE" id="PS50943"/>
    </source>
</evidence>
<feature type="domain" description="HTH cro/C1-type" evidence="2">
    <location>
        <begin position="7"/>
        <end position="61"/>
    </location>
</feature>
<dbReference type="EMBL" id="MBRJ01000073">
    <property type="protein sequence ID" value="OHX39639.1"/>
    <property type="molecule type" value="Genomic_DNA"/>
</dbReference>
<proteinExistence type="predicted"/>
<evidence type="ECO:0000313" key="3">
    <source>
        <dbReference type="EMBL" id="OHX39639.1"/>
    </source>
</evidence>
<sequence length="65" mass="7196">MTVGERIKDIRVNQKLTQADFAKSIGIKQSSLSEIEQGRTKPSIDTVIATSKQYGVSTDWILKGE</sequence>
<dbReference type="SUPFAM" id="SSF47413">
    <property type="entry name" value="lambda repressor-like DNA-binding domains"/>
    <property type="match status" value="1"/>
</dbReference>
<organism evidence="3 4">
    <name type="scientific">Cytobacillus oceanisediminis</name>
    <dbReference type="NCBI Taxonomy" id="665099"/>
    <lineage>
        <taxon>Bacteria</taxon>
        <taxon>Bacillati</taxon>
        <taxon>Bacillota</taxon>
        <taxon>Bacilli</taxon>
        <taxon>Bacillales</taxon>
        <taxon>Bacillaceae</taxon>
        <taxon>Cytobacillus</taxon>
    </lineage>
</organism>
<comment type="caution">
    <text evidence="3">The sequence shown here is derived from an EMBL/GenBank/DDBJ whole genome shotgun (WGS) entry which is preliminary data.</text>
</comment>
<dbReference type="Proteomes" id="UP000180194">
    <property type="component" value="Unassembled WGS sequence"/>
</dbReference>
<dbReference type="RefSeq" id="WP_071160171.1">
    <property type="nucleotide sequence ID" value="NZ_MBRJ01000073.1"/>
</dbReference>
<accession>A0ABX3CJH8</accession>
<dbReference type="CDD" id="cd00093">
    <property type="entry name" value="HTH_XRE"/>
    <property type="match status" value="1"/>
</dbReference>
<evidence type="ECO:0000313" key="4">
    <source>
        <dbReference type="Proteomes" id="UP000180194"/>
    </source>
</evidence>
<gene>
    <name evidence="3" type="ORF">BBV17_29540</name>
</gene>
<dbReference type="PROSITE" id="PS50943">
    <property type="entry name" value="HTH_CROC1"/>
    <property type="match status" value="1"/>
</dbReference>
<reference evidence="3 4" key="1">
    <citation type="submission" date="2016-07" db="EMBL/GenBank/DDBJ databases">
        <title>Bacillus oceanisediminis whole genome.</title>
        <authorList>
            <person name="Pal Y."/>
            <person name="Verma A."/>
            <person name="Mual P."/>
            <person name="Srinivasan K."/>
        </authorList>
    </citation>
    <scope>NUCLEOTIDE SEQUENCE [LARGE SCALE GENOMIC DNA]</scope>
    <source>
        <strain evidence="3 4">Bhandara28</strain>
    </source>
</reference>
<dbReference type="Gene3D" id="1.10.260.40">
    <property type="entry name" value="lambda repressor-like DNA-binding domains"/>
    <property type="match status" value="1"/>
</dbReference>
<name>A0ABX3CJH8_9BACI</name>
<evidence type="ECO:0000256" key="1">
    <source>
        <dbReference type="ARBA" id="ARBA00023125"/>
    </source>
</evidence>
<keyword evidence="4" id="KW-1185">Reference proteome</keyword>
<dbReference type="Pfam" id="PF01381">
    <property type="entry name" value="HTH_3"/>
    <property type="match status" value="1"/>
</dbReference>
<protein>
    <recommendedName>
        <fullName evidence="2">HTH cro/C1-type domain-containing protein</fullName>
    </recommendedName>
</protein>
<dbReference type="InterPro" id="IPR010982">
    <property type="entry name" value="Lambda_DNA-bd_dom_sf"/>
</dbReference>
<dbReference type="SMART" id="SM00530">
    <property type="entry name" value="HTH_XRE"/>
    <property type="match status" value="1"/>
</dbReference>
<keyword evidence="1" id="KW-0238">DNA-binding</keyword>
<dbReference type="InterPro" id="IPR001387">
    <property type="entry name" value="Cro/C1-type_HTH"/>
</dbReference>
<dbReference type="PANTHER" id="PTHR46558">
    <property type="entry name" value="TRACRIPTIONAL REGULATORY PROTEIN-RELATED-RELATED"/>
    <property type="match status" value="1"/>
</dbReference>
<dbReference type="PANTHER" id="PTHR46558:SF11">
    <property type="entry name" value="HTH-TYPE TRANSCRIPTIONAL REGULATOR XRE"/>
    <property type="match status" value="1"/>
</dbReference>